<dbReference type="SMART" id="SM00251">
    <property type="entry name" value="SAM_PNT"/>
    <property type="match status" value="1"/>
</dbReference>
<feature type="domain" description="PNT" evidence="9">
    <location>
        <begin position="43"/>
        <end position="128"/>
    </location>
</feature>
<dbReference type="InterPro" id="IPR036390">
    <property type="entry name" value="WH_DNA-bd_sf"/>
</dbReference>
<dbReference type="PROSITE" id="PS50061">
    <property type="entry name" value="ETS_DOMAIN_3"/>
    <property type="match status" value="1"/>
</dbReference>
<evidence type="ECO:0000256" key="4">
    <source>
        <dbReference type="ARBA" id="ARBA00023125"/>
    </source>
</evidence>
<proteinExistence type="inferred from homology"/>
<dbReference type="InterPro" id="IPR013761">
    <property type="entry name" value="SAM/pointed_sf"/>
</dbReference>
<sequence>MYFRLKPPPPPPPPVQTITPHKKQQTKVVIPLPEESENVTRWIVDQNFRREQERLKIPFDPNQWSELHVRHWIDWAIKEFHLDGVAAESFHINGRQLCEMTHPEFVKLIPFDRGDIFWTHLELLRKCKFVGRLKHLKQHRPRSPRITGDERLSHGNRTGNNGQIQLWQFLLELLTDKDCREVIQWVGDEGEFKLNNPEMVAQLWGQRKNKPTMNYEKLSRALRYYYDGDMIAKVHGKRFVYKFVCDLKMLLGYTAGELNRLVTFCAERKLQRVRESLRPGTLQIAMSTS</sequence>
<dbReference type="Pfam" id="PF02198">
    <property type="entry name" value="SAM_PNT"/>
    <property type="match status" value="1"/>
</dbReference>
<evidence type="ECO:0000256" key="3">
    <source>
        <dbReference type="ARBA" id="ARBA00022553"/>
    </source>
</evidence>
<dbReference type="Proteomes" id="UP000596742">
    <property type="component" value="Unassembled WGS sequence"/>
</dbReference>
<dbReference type="PROSITE" id="PS51433">
    <property type="entry name" value="PNT"/>
    <property type="match status" value="1"/>
</dbReference>
<feature type="compositionally biased region" description="Pro residues" evidence="7">
    <location>
        <begin position="1"/>
        <end position="15"/>
    </location>
</feature>
<comment type="caution">
    <text evidence="10">The sequence shown here is derived from an EMBL/GenBank/DDBJ whole genome shotgun (WGS) entry which is preliminary data.</text>
</comment>
<dbReference type="GO" id="GO:0043565">
    <property type="term" value="F:sequence-specific DNA binding"/>
    <property type="evidence" value="ECO:0007669"/>
    <property type="project" value="InterPro"/>
</dbReference>
<name>A0A8B6BM16_MYTGA</name>
<dbReference type="InterPro" id="IPR046328">
    <property type="entry name" value="ETS_fam"/>
</dbReference>
<evidence type="ECO:0000256" key="2">
    <source>
        <dbReference type="ARBA" id="ARBA00005562"/>
    </source>
</evidence>
<evidence type="ECO:0000256" key="1">
    <source>
        <dbReference type="ARBA" id="ARBA00004123"/>
    </source>
</evidence>
<dbReference type="GO" id="GO:0005634">
    <property type="term" value="C:nucleus"/>
    <property type="evidence" value="ECO:0007669"/>
    <property type="project" value="UniProtKB-SubCell"/>
</dbReference>
<gene>
    <name evidence="10" type="ORF">MGAL_10B094391</name>
</gene>
<comment type="subcellular location">
    <subcellularLocation>
        <location evidence="1 6">Nucleus</location>
    </subcellularLocation>
</comment>
<keyword evidence="4 6" id="KW-0238">DNA-binding</keyword>
<keyword evidence="5 6" id="KW-0539">Nucleus</keyword>
<dbReference type="SMART" id="SM00413">
    <property type="entry name" value="ETS"/>
    <property type="match status" value="1"/>
</dbReference>
<dbReference type="InterPro" id="IPR003118">
    <property type="entry name" value="Pointed_dom"/>
</dbReference>
<dbReference type="AlphaFoldDB" id="A0A8B6BM16"/>
<evidence type="ECO:0000259" key="9">
    <source>
        <dbReference type="PROSITE" id="PS51433"/>
    </source>
</evidence>
<evidence type="ECO:0000313" key="10">
    <source>
        <dbReference type="EMBL" id="VDH92314.1"/>
    </source>
</evidence>
<keyword evidence="3" id="KW-0597">Phosphoprotein</keyword>
<feature type="domain" description="ETS" evidence="8">
    <location>
        <begin position="164"/>
        <end position="244"/>
    </location>
</feature>
<evidence type="ECO:0000256" key="5">
    <source>
        <dbReference type="ARBA" id="ARBA00023242"/>
    </source>
</evidence>
<dbReference type="GO" id="GO:0030154">
    <property type="term" value="P:cell differentiation"/>
    <property type="evidence" value="ECO:0007669"/>
    <property type="project" value="TreeGrafter"/>
</dbReference>
<evidence type="ECO:0000259" key="8">
    <source>
        <dbReference type="PROSITE" id="PS50061"/>
    </source>
</evidence>
<dbReference type="InterPro" id="IPR036388">
    <property type="entry name" value="WH-like_DNA-bd_sf"/>
</dbReference>
<dbReference type="SUPFAM" id="SSF47769">
    <property type="entry name" value="SAM/Pointed domain"/>
    <property type="match status" value="1"/>
</dbReference>
<comment type="similarity">
    <text evidence="2 6">Belongs to the ETS family.</text>
</comment>
<keyword evidence="11" id="KW-1185">Reference proteome</keyword>
<evidence type="ECO:0000256" key="7">
    <source>
        <dbReference type="SAM" id="MobiDB-lite"/>
    </source>
</evidence>
<dbReference type="PRINTS" id="PR00454">
    <property type="entry name" value="ETSDOMAIN"/>
</dbReference>
<accession>A0A8B6BM16</accession>
<dbReference type="PANTHER" id="PTHR11849:SF195">
    <property type="entry name" value="GA-BINDING PROTEIN ALPHA CHAIN"/>
    <property type="match status" value="1"/>
</dbReference>
<dbReference type="FunFam" id="1.10.150.50:FF:000039">
    <property type="entry name" value="GA-binding protein alpha chain, putative"/>
    <property type="match status" value="1"/>
</dbReference>
<organism evidence="10 11">
    <name type="scientific">Mytilus galloprovincialis</name>
    <name type="common">Mediterranean mussel</name>
    <dbReference type="NCBI Taxonomy" id="29158"/>
    <lineage>
        <taxon>Eukaryota</taxon>
        <taxon>Metazoa</taxon>
        <taxon>Spiralia</taxon>
        <taxon>Lophotrochozoa</taxon>
        <taxon>Mollusca</taxon>
        <taxon>Bivalvia</taxon>
        <taxon>Autobranchia</taxon>
        <taxon>Pteriomorphia</taxon>
        <taxon>Mytilida</taxon>
        <taxon>Mytiloidea</taxon>
        <taxon>Mytilidae</taxon>
        <taxon>Mytilinae</taxon>
        <taxon>Mytilus</taxon>
    </lineage>
</organism>
<dbReference type="InterPro" id="IPR000418">
    <property type="entry name" value="Ets_dom"/>
</dbReference>
<evidence type="ECO:0000313" key="11">
    <source>
        <dbReference type="Proteomes" id="UP000596742"/>
    </source>
</evidence>
<dbReference type="PANTHER" id="PTHR11849">
    <property type="entry name" value="ETS"/>
    <property type="match status" value="1"/>
</dbReference>
<protein>
    <submittedName>
        <fullName evidence="10">GA-binding protein transcription factor, alpha</fullName>
    </submittedName>
</protein>
<dbReference type="Pfam" id="PF00178">
    <property type="entry name" value="Ets"/>
    <property type="match status" value="1"/>
</dbReference>
<dbReference type="OrthoDB" id="10067219at2759"/>
<dbReference type="PROSITE" id="PS00345">
    <property type="entry name" value="ETS_DOMAIN_1"/>
    <property type="match status" value="1"/>
</dbReference>
<dbReference type="Gene3D" id="1.10.10.10">
    <property type="entry name" value="Winged helix-like DNA-binding domain superfamily/Winged helix DNA-binding domain"/>
    <property type="match status" value="1"/>
</dbReference>
<dbReference type="PROSITE" id="PS00346">
    <property type="entry name" value="ETS_DOMAIN_2"/>
    <property type="match status" value="1"/>
</dbReference>
<feature type="region of interest" description="Disordered" evidence="7">
    <location>
        <begin position="1"/>
        <end position="24"/>
    </location>
</feature>
<dbReference type="SUPFAM" id="SSF46785">
    <property type="entry name" value="Winged helix' DNA-binding domain"/>
    <property type="match status" value="1"/>
</dbReference>
<dbReference type="GO" id="GO:0000981">
    <property type="term" value="F:DNA-binding transcription factor activity, RNA polymerase II-specific"/>
    <property type="evidence" value="ECO:0007669"/>
    <property type="project" value="TreeGrafter"/>
</dbReference>
<dbReference type="EMBL" id="UYJE01000328">
    <property type="protein sequence ID" value="VDH92314.1"/>
    <property type="molecule type" value="Genomic_DNA"/>
</dbReference>
<dbReference type="FunFam" id="1.10.10.10:FF:000200">
    <property type="entry name" value="GA-binding protein alpha chain, putative"/>
    <property type="match status" value="1"/>
</dbReference>
<dbReference type="Gene3D" id="1.10.150.50">
    <property type="entry name" value="Transcription Factor, Ets-1"/>
    <property type="match status" value="1"/>
</dbReference>
<evidence type="ECO:0000256" key="6">
    <source>
        <dbReference type="RuleBase" id="RU004019"/>
    </source>
</evidence>
<reference evidence="10" key="1">
    <citation type="submission" date="2018-11" db="EMBL/GenBank/DDBJ databases">
        <authorList>
            <person name="Alioto T."/>
            <person name="Alioto T."/>
        </authorList>
    </citation>
    <scope>NUCLEOTIDE SEQUENCE</scope>
</reference>